<evidence type="ECO:0000313" key="2">
    <source>
        <dbReference type="EMBL" id="MQT13682.1"/>
    </source>
</evidence>
<protein>
    <submittedName>
        <fullName evidence="2">Uncharacterized protein</fullName>
    </submittedName>
</protein>
<feature type="coiled-coil region" evidence="1">
    <location>
        <begin position="22"/>
        <end position="49"/>
    </location>
</feature>
<proteinExistence type="predicted"/>
<reference evidence="2 3" key="1">
    <citation type="submission" date="2019-09" db="EMBL/GenBank/DDBJ databases">
        <title>Segnochrobactrum spirostomi gen. nov., sp. nov., isolated from the ciliate Spirostomum cf. yagiui and description of a novel family, Segnochrobactraceae fam. nov. within the order Rhizobiales of the class Alphaproteobacteria.</title>
        <authorList>
            <person name="Akter S."/>
            <person name="Shazib S.U.A."/>
            <person name="Shin M.K."/>
        </authorList>
    </citation>
    <scope>NUCLEOTIDE SEQUENCE [LARGE SCALE GENOMIC DNA]</scope>
    <source>
        <strain evidence="2 3">Sp-1</strain>
    </source>
</reference>
<sequence>MIRQHLRAIFCTPAEYRREDRFAALEEKVAQLEAKNLTLTARIAALEASQAVRAEEERTKDALRGRVLGLTSEQPQTIAASKAEAVGLLIDVIEREFGPLLDEKVSGIVADALALTWGPASAATFFTR</sequence>
<dbReference type="AlphaFoldDB" id="A0A6A7Y7Q1"/>
<dbReference type="EMBL" id="VWNA01000001">
    <property type="protein sequence ID" value="MQT13682.1"/>
    <property type="molecule type" value="Genomic_DNA"/>
</dbReference>
<gene>
    <name evidence="2" type="ORF">F0357_13730</name>
</gene>
<dbReference type="RefSeq" id="WP_153482752.1">
    <property type="nucleotide sequence ID" value="NZ_VWNA01000001.1"/>
</dbReference>
<name>A0A6A7Y7Q1_9HYPH</name>
<keyword evidence="1" id="KW-0175">Coiled coil</keyword>
<dbReference type="Proteomes" id="UP000332515">
    <property type="component" value="Unassembled WGS sequence"/>
</dbReference>
<keyword evidence="3" id="KW-1185">Reference proteome</keyword>
<accession>A0A6A7Y7Q1</accession>
<evidence type="ECO:0000256" key="1">
    <source>
        <dbReference type="SAM" id="Coils"/>
    </source>
</evidence>
<organism evidence="2 3">
    <name type="scientific">Segnochrobactrum spirostomi</name>
    <dbReference type="NCBI Taxonomy" id="2608987"/>
    <lineage>
        <taxon>Bacteria</taxon>
        <taxon>Pseudomonadati</taxon>
        <taxon>Pseudomonadota</taxon>
        <taxon>Alphaproteobacteria</taxon>
        <taxon>Hyphomicrobiales</taxon>
        <taxon>Segnochrobactraceae</taxon>
        <taxon>Segnochrobactrum</taxon>
    </lineage>
</organism>
<evidence type="ECO:0000313" key="3">
    <source>
        <dbReference type="Proteomes" id="UP000332515"/>
    </source>
</evidence>
<comment type="caution">
    <text evidence="2">The sequence shown here is derived from an EMBL/GenBank/DDBJ whole genome shotgun (WGS) entry which is preliminary data.</text>
</comment>